<name>A0A3P4B3Z1_9BURK</name>
<gene>
    <name evidence="2" type="ORF">PIGHUM_03089</name>
</gene>
<dbReference type="Gene3D" id="3.40.190.150">
    <property type="entry name" value="Bordetella uptake gene, domain 1"/>
    <property type="match status" value="1"/>
</dbReference>
<keyword evidence="2" id="KW-0675">Receptor</keyword>
<dbReference type="Pfam" id="PF03401">
    <property type="entry name" value="TctC"/>
    <property type="match status" value="1"/>
</dbReference>
<reference evidence="2 3" key="1">
    <citation type="submission" date="2018-10" db="EMBL/GenBank/DDBJ databases">
        <authorList>
            <person name="Criscuolo A."/>
        </authorList>
    </citation>
    <scope>NUCLEOTIDE SEQUENCE [LARGE SCALE GENOMIC DNA]</scope>
    <source>
        <strain evidence="2">DnA1</strain>
    </source>
</reference>
<dbReference type="AlphaFoldDB" id="A0A3P4B3Z1"/>
<organism evidence="2 3">
    <name type="scientific">Pigmentiphaga humi</name>
    <dbReference type="NCBI Taxonomy" id="2478468"/>
    <lineage>
        <taxon>Bacteria</taxon>
        <taxon>Pseudomonadati</taxon>
        <taxon>Pseudomonadota</taxon>
        <taxon>Betaproteobacteria</taxon>
        <taxon>Burkholderiales</taxon>
        <taxon>Alcaligenaceae</taxon>
        <taxon>Pigmentiphaga</taxon>
    </lineage>
</organism>
<dbReference type="PANTHER" id="PTHR42928">
    <property type="entry name" value="TRICARBOXYLATE-BINDING PROTEIN"/>
    <property type="match status" value="1"/>
</dbReference>
<dbReference type="Gene3D" id="3.40.190.10">
    <property type="entry name" value="Periplasmic binding protein-like II"/>
    <property type="match status" value="1"/>
</dbReference>
<dbReference type="EMBL" id="UWPJ01000024">
    <property type="protein sequence ID" value="VCU71009.1"/>
    <property type="molecule type" value="Genomic_DNA"/>
</dbReference>
<protein>
    <submittedName>
        <fullName evidence="2">Tripartite tricarboxylate transporter family receptor</fullName>
    </submittedName>
</protein>
<dbReference type="PIRSF" id="PIRSF017082">
    <property type="entry name" value="YflP"/>
    <property type="match status" value="1"/>
</dbReference>
<proteinExistence type="inferred from homology"/>
<evidence type="ECO:0000256" key="1">
    <source>
        <dbReference type="ARBA" id="ARBA00006987"/>
    </source>
</evidence>
<accession>A0A3P4B3Z1</accession>
<evidence type="ECO:0000313" key="2">
    <source>
        <dbReference type="EMBL" id="VCU71009.1"/>
    </source>
</evidence>
<evidence type="ECO:0000313" key="3">
    <source>
        <dbReference type="Proteomes" id="UP000277294"/>
    </source>
</evidence>
<dbReference type="Proteomes" id="UP000277294">
    <property type="component" value="Unassembled WGS sequence"/>
</dbReference>
<dbReference type="InterPro" id="IPR005064">
    <property type="entry name" value="BUG"/>
</dbReference>
<keyword evidence="3" id="KW-1185">Reference proteome</keyword>
<dbReference type="PANTHER" id="PTHR42928:SF5">
    <property type="entry name" value="BLR1237 PROTEIN"/>
    <property type="match status" value="1"/>
</dbReference>
<sequence>MLTRRTFMSAAAASMMTCGAVRSQPAKRLRLLAAGPAGGAVDVAARMVGDQLRAAGYLAIVENHAGAAGQLGVEALLRSPADGGTVLVTPPGVFTIAPHVNAGIGYRLADVSCLTTLCGYQFAFAVGPAAKARTMADFLAWAKKHPAEASYGTPGAGTEPHFIGAEIERLSGAPLIHVPYRGGAQAMNDLSGGHLPAVISALPNLVTPYKAGKAQVLMMTGSQRSAFMPDVPTVSECGFPELASNLFYGAYTQAGVPAPVRAALTEAIIAACKVPAYEEGLRRMSLDPLTLSSAELDASMQAMDAKWAAVIKRTGFTLEK</sequence>
<dbReference type="InterPro" id="IPR042100">
    <property type="entry name" value="Bug_dom1"/>
</dbReference>
<comment type="similarity">
    <text evidence="1">Belongs to the UPF0065 (bug) family.</text>
</comment>